<feature type="transmembrane region" description="Helical" evidence="1">
    <location>
        <begin position="21"/>
        <end position="40"/>
    </location>
</feature>
<dbReference type="Pfam" id="PF04235">
    <property type="entry name" value="DUF418"/>
    <property type="match status" value="1"/>
</dbReference>
<dbReference type="PANTHER" id="PTHR30590:SF2">
    <property type="entry name" value="INNER MEMBRANE PROTEIN"/>
    <property type="match status" value="1"/>
</dbReference>
<dbReference type="PANTHER" id="PTHR30590">
    <property type="entry name" value="INNER MEMBRANE PROTEIN"/>
    <property type="match status" value="1"/>
</dbReference>
<name>A0ABX0UQC7_9BACT</name>
<dbReference type="RefSeq" id="WP_167274520.1">
    <property type="nucleotide sequence ID" value="NZ_JAASQJ010000004.1"/>
</dbReference>
<keyword evidence="1" id="KW-1133">Transmembrane helix</keyword>
<evidence type="ECO:0000313" key="4">
    <source>
        <dbReference type="Proteomes" id="UP001179181"/>
    </source>
</evidence>
<dbReference type="Proteomes" id="UP001179181">
    <property type="component" value="Unassembled WGS sequence"/>
</dbReference>
<feature type="transmembrane region" description="Helical" evidence="1">
    <location>
        <begin position="109"/>
        <end position="124"/>
    </location>
</feature>
<gene>
    <name evidence="3" type="ORF">FHS68_004349</name>
</gene>
<dbReference type="InterPro" id="IPR007349">
    <property type="entry name" value="DUF418"/>
</dbReference>
<feature type="transmembrane region" description="Helical" evidence="1">
    <location>
        <begin position="151"/>
        <end position="168"/>
    </location>
</feature>
<evidence type="ECO:0000259" key="2">
    <source>
        <dbReference type="Pfam" id="PF04235"/>
    </source>
</evidence>
<feature type="transmembrane region" description="Helical" evidence="1">
    <location>
        <begin position="326"/>
        <end position="343"/>
    </location>
</feature>
<keyword evidence="1" id="KW-0472">Membrane</keyword>
<feature type="transmembrane region" description="Helical" evidence="1">
    <location>
        <begin position="60"/>
        <end position="88"/>
    </location>
</feature>
<keyword evidence="4" id="KW-1185">Reference proteome</keyword>
<feature type="transmembrane region" description="Helical" evidence="1">
    <location>
        <begin position="250"/>
        <end position="269"/>
    </location>
</feature>
<comment type="caution">
    <text evidence="3">The sequence shown here is derived from an EMBL/GenBank/DDBJ whole genome shotgun (WGS) entry which is preliminary data.</text>
</comment>
<feature type="transmembrane region" description="Helical" evidence="1">
    <location>
        <begin position="391"/>
        <end position="412"/>
    </location>
</feature>
<feature type="domain" description="DUF418" evidence="2">
    <location>
        <begin position="269"/>
        <end position="430"/>
    </location>
</feature>
<sequence length="446" mass="52621">METSTLIQPVKPSERIHVLDAVRGFALLGILLMNIPYFAFPEETVSNLNIRNEYSGLNYYAWWIINMFFEGSMRGLFSMMFGAGMVLLTSRLAKNMHVDSAAEIYYRRLIWMLLFGLIDAYLILWPGDILYSYAICGLFLFPLRSIKPRYLFLIAGILMVFFVAKISYQRSEPLRNKIAAEAIIKKKIAPGRQTLEQKEIIEKWKGFQERQKLENKKKQVTKEVRKTKGSYATLWSHYADVNTYLEATDFYQTGFLDCLIFMIIGIAFYKLKIITGERTPSFYLLFAIAGYLVAFPLIYFQLKMSVAIRFDVIKFLERFMIQTYEIRRLGLTIGHLGLLMLLYKSGLFKWIFNIWAKVGQMAFSNYLLQNITCGLIFYGFGFNYFNDLDRYQLYLIVPCVWTLNVVFSYIWLHYFRMGPFEWIWRSLTYWNIQSIGRKEKWVELQQ</sequence>
<feature type="transmembrane region" description="Helical" evidence="1">
    <location>
        <begin position="281"/>
        <end position="302"/>
    </location>
</feature>
<keyword evidence="1" id="KW-0812">Transmembrane</keyword>
<feature type="transmembrane region" description="Helical" evidence="1">
    <location>
        <begin position="363"/>
        <end position="385"/>
    </location>
</feature>
<evidence type="ECO:0000313" key="3">
    <source>
        <dbReference type="EMBL" id="NIJ55162.1"/>
    </source>
</evidence>
<accession>A0ABX0UQC7</accession>
<dbReference type="EMBL" id="JAASQJ010000004">
    <property type="protein sequence ID" value="NIJ55162.1"/>
    <property type="molecule type" value="Genomic_DNA"/>
</dbReference>
<dbReference type="InterPro" id="IPR052529">
    <property type="entry name" value="Bact_Transport_Assoc"/>
</dbReference>
<reference evidence="3 4" key="1">
    <citation type="submission" date="2020-03" db="EMBL/GenBank/DDBJ databases">
        <title>Genomic Encyclopedia of Type Strains, Phase IV (KMG-IV): sequencing the most valuable type-strain genomes for metagenomic binning, comparative biology and taxonomic classification.</title>
        <authorList>
            <person name="Goeker M."/>
        </authorList>
    </citation>
    <scope>NUCLEOTIDE SEQUENCE [LARGE SCALE GENOMIC DNA]</scope>
    <source>
        <strain evidence="3 4">DSM 102865</strain>
    </source>
</reference>
<protein>
    <recommendedName>
        <fullName evidence="2">DUF418 domain-containing protein</fullName>
    </recommendedName>
</protein>
<proteinExistence type="predicted"/>
<evidence type="ECO:0000256" key="1">
    <source>
        <dbReference type="SAM" id="Phobius"/>
    </source>
</evidence>
<organism evidence="3 4">
    <name type="scientific">Dyadobacter arcticus</name>
    <dbReference type="NCBI Taxonomy" id="1078754"/>
    <lineage>
        <taxon>Bacteria</taxon>
        <taxon>Pseudomonadati</taxon>
        <taxon>Bacteroidota</taxon>
        <taxon>Cytophagia</taxon>
        <taxon>Cytophagales</taxon>
        <taxon>Spirosomataceae</taxon>
        <taxon>Dyadobacter</taxon>
    </lineage>
</organism>